<evidence type="ECO:0000313" key="3">
    <source>
        <dbReference type="Proteomes" id="UP001163798"/>
    </source>
</evidence>
<comment type="caution">
    <text evidence="2">The sequence shown here is derived from an EMBL/GenBank/DDBJ whole genome shotgun (WGS) entry which is preliminary data.</text>
</comment>
<feature type="transmembrane region" description="Helical" evidence="1">
    <location>
        <begin position="25"/>
        <end position="54"/>
    </location>
</feature>
<protein>
    <submittedName>
        <fullName evidence="2">Uncharacterized protein</fullName>
    </submittedName>
</protein>
<feature type="transmembrane region" description="Helical" evidence="1">
    <location>
        <begin position="191"/>
        <end position="210"/>
    </location>
</feature>
<keyword evidence="3" id="KW-1185">Reference proteome</keyword>
<name>A0AA38NNE9_9AGAR</name>
<gene>
    <name evidence="2" type="ORF">GGU10DRAFT_346517</name>
</gene>
<proteinExistence type="predicted"/>
<keyword evidence="1" id="KW-0812">Transmembrane</keyword>
<accession>A0AA38NNE9</accession>
<feature type="transmembrane region" description="Helical" evidence="1">
    <location>
        <begin position="66"/>
        <end position="83"/>
    </location>
</feature>
<feature type="transmembrane region" description="Helical" evidence="1">
    <location>
        <begin position="236"/>
        <end position="257"/>
    </location>
</feature>
<feature type="transmembrane region" description="Helical" evidence="1">
    <location>
        <begin position="272"/>
        <end position="298"/>
    </location>
</feature>
<feature type="transmembrane region" description="Helical" evidence="1">
    <location>
        <begin position="123"/>
        <end position="143"/>
    </location>
</feature>
<feature type="transmembrane region" description="Helical" evidence="1">
    <location>
        <begin position="155"/>
        <end position="179"/>
    </location>
</feature>
<keyword evidence="1" id="KW-0472">Membrane</keyword>
<organism evidence="2 3">
    <name type="scientific">Lentinula aff. detonsa</name>
    <dbReference type="NCBI Taxonomy" id="2804958"/>
    <lineage>
        <taxon>Eukaryota</taxon>
        <taxon>Fungi</taxon>
        <taxon>Dikarya</taxon>
        <taxon>Basidiomycota</taxon>
        <taxon>Agaricomycotina</taxon>
        <taxon>Agaricomycetes</taxon>
        <taxon>Agaricomycetidae</taxon>
        <taxon>Agaricales</taxon>
        <taxon>Marasmiineae</taxon>
        <taxon>Omphalotaceae</taxon>
        <taxon>Lentinula</taxon>
    </lineage>
</organism>
<evidence type="ECO:0000256" key="1">
    <source>
        <dbReference type="SAM" id="Phobius"/>
    </source>
</evidence>
<dbReference type="AlphaFoldDB" id="A0AA38NNE9"/>
<keyword evidence="1" id="KW-1133">Transmembrane helix</keyword>
<dbReference type="EMBL" id="MU793277">
    <property type="protein sequence ID" value="KAJ3788269.1"/>
    <property type="molecule type" value="Genomic_DNA"/>
</dbReference>
<sequence length="369" mass="40872">MSLASIRFLRMSPEESDLLSQIGTLIYYGIVVLIVDCTLYGFYLLAEFIALYLFIKHGLKERIRTILFICSLGTLATATWDFVNQCALNLIQIKVSLMDPLEAGLQAQADAAHRAILPWYTMMIWPISINIIIGNTIVLWRTWAVWENDSFIRSALLTMMFVNAGVCLSDAIVGTIIRAQGVKSGNASLNTVQMFISLAINAAATGLIWVKAKKSPELVHEYFGQSENRRERAERLVLVFTESGVVLLLFQLLYAIFGRLNVTATQFSGVNIAWSVIATMLNAITVLYAVVVIIMAIIDRSALDKLFKLKTSINVSLSEKHGQTTKISTLHFAEGGRQATSSTGLGSADFEAVQENPRIKHNESEITVQ</sequence>
<evidence type="ECO:0000313" key="2">
    <source>
        <dbReference type="EMBL" id="KAJ3788269.1"/>
    </source>
</evidence>
<dbReference type="Proteomes" id="UP001163798">
    <property type="component" value="Unassembled WGS sequence"/>
</dbReference>
<reference evidence="2" key="1">
    <citation type="submission" date="2022-08" db="EMBL/GenBank/DDBJ databases">
        <authorList>
            <consortium name="DOE Joint Genome Institute"/>
            <person name="Min B."/>
            <person name="Riley R."/>
            <person name="Sierra-Patev S."/>
            <person name="Naranjo-Ortiz M."/>
            <person name="Looney B."/>
            <person name="Konkel Z."/>
            <person name="Slot J.C."/>
            <person name="Sakamoto Y."/>
            <person name="Steenwyk J.L."/>
            <person name="Rokas A."/>
            <person name="Carro J."/>
            <person name="Camarero S."/>
            <person name="Ferreira P."/>
            <person name="Molpeceres G."/>
            <person name="Ruiz-Duenas F.J."/>
            <person name="Serrano A."/>
            <person name="Henrissat B."/>
            <person name="Drula E."/>
            <person name="Hughes K.W."/>
            <person name="Mata J.L."/>
            <person name="Ishikawa N.K."/>
            <person name="Vargas-Isla R."/>
            <person name="Ushijima S."/>
            <person name="Smith C.A."/>
            <person name="Ahrendt S."/>
            <person name="Andreopoulos W."/>
            <person name="He G."/>
            <person name="Labutti K."/>
            <person name="Lipzen A."/>
            <person name="Ng V."/>
            <person name="Sandor L."/>
            <person name="Barry K."/>
            <person name="Martinez A.T."/>
            <person name="Xiao Y."/>
            <person name="Gibbons J.G."/>
            <person name="Terashima K."/>
            <person name="Hibbett D.S."/>
            <person name="Grigoriev I.V."/>
        </authorList>
    </citation>
    <scope>NUCLEOTIDE SEQUENCE</scope>
    <source>
        <strain evidence="2">TFB10291</strain>
    </source>
</reference>